<evidence type="ECO:0000313" key="2">
    <source>
        <dbReference type="EMBL" id="OMO86025.1"/>
    </source>
</evidence>
<dbReference type="OMA" id="CSHFIES"/>
<reference evidence="2 3" key="1">
    <citation type="submission" date="2013-09" db="EMBL/GenBank/DDBJ databases">
        <title>Corchorus capsularis genome sequencing.</title>
        <authorList>
            <person name="Alam M."/>
            <person name="Haque M.S."/>
            <person name="Islam M.S."/>
            <person name="Emdad E.M."/>
            <person name="Islam M.M."/>
            <person name="Ahmed B."/>
            <person name="Halim A."/>
            <person name="Hossen Q.M.M."/>
            <person name="Hossain M.Z."/>
            <person name="Ahmed R."/>
            <person name="Khan M.M."/>
            <person name="Islam R."/>
            <person name="Rashid M.M."/>
            <person name="Khan S.A."/>
            <person name="Rahman M.S."/>
            <person name="Alam M."/>
        </authorList>
    </citation>
    <scope>NUCLEOTIDE SEQUENCE [LARGE SCALE GENOMIC DNA]</scope>
    <source>
        <strain evidence="3">cv. CVL-1</strain>
        <tissue evidence="2">Whole seedling</tissue>
    </source>
</reference>
<name>A0A1R3ITY0_COCAP</name>
<organism evidence="2 3">
    <name type="scientific">Corchorus capsularis</name>
    <name type="common">Jute</name>
    <dbReference type="NCBI Taxonomy" id="210143"/>
    <lineage>
        <taxon>Eukaryota</taxon>
        <taxon>Viridiplantae</taxon>
        <taxon>Streptophyta</taxon>
        <taxon>Embryophyta</taxon>
        <taxon>Tracheophyta</taxon>
        <taxon>Spermatophyta</taxon>
        <taxon>Magnoliopsida</taxon>
        <taxon>eudicotyledons</taxon>
        <taxon>Gunneridae</taxon>
        <taxon>Pentapetalae</taxon>
        <taxon>rosids</taxon>
        <taxon>malvids</taxon>
        <taxon>Malvales</taxon>
        <taxon>Malvaceae</taxon>
        <taxon>Grewioideae</taxon>
        <taxon>Apeibeae</taxon>
        <taxon>Corchorus</taxon>
    </lineage>
</organism>
<feature type="region of interest" description="Disordered" evidence="1">
    <location>
        <begin position="24"/>
        <end position="51"/>
    </location>
</feature>
<dbReference type="Proteomes" id="UP000188268">
    <property type="component" value="Unassembled WGS sequence"/>
</dbReference>
<proteinExistence type="predicted"/>
<protein>
    <submittedName>
        <fullName evidence="2">Uncharacterized protein</fullName>
    </submittedName>
</protein>
<accession>A0A1R3ITY0</accession>
<dbReference type="Gene3D" id="1.25.40.710">
    <property type="match status" value="1"/>
</dbReference>
<dbReference type="InterPro" id="IPR046939">
    <property type="entry name" value="TPPII_C_sf"/>
</dbReference>
<evidence type="ECO:0000256" key="1">
    <source>
        <dbReference type="SAM" id="MobiDB-lite"/>
    </source>
</evidence>
<feature type="compositionally biased region" description="Basic and acidic residues" evidence="1">
    <location>
        <begin position="26"/>
        <end position="41"/>
    </location>
</feature>
<comment type="caution">
    <text evidence="2">The sequence shown here is derived from an EMBL/GenBank/DDBJ whole genome shotgun (WGS) entry which is preliminary data.</text>
</comment>
<dbReference type="OrthoDB" id="10256524at2759"/>
<dbReference type="STRING" id="210143.A0A1R3ITY0"/>
<dbReference type="EMBL" id="AWWV01009525">
    <property type="protein sequence ID" value="OMO86025.1"/>
    <property type="molecule type" value="Genomic_DNA"/>
</dbReference>
<keyword evidence="3" id="KW-1185">Reference proteome</keyword>
<gene>
    <name evidence="2" type="ORF">CCACVL1_09856</name>
</gene>
<evidence type="ECO:0000313" key="3">
    <source>
        <dbReference type="Proteomes" id="UP000188268"/>
    </source>
</evidence>
<dbReference type="Gramene" id="OMO86025">
    <property type="protein sequence ID" value="OMO86025"/>
    <property type="gene ID" value="CCACVL1_09856"/>
</dbReference>
<sequence>METTRDQLAEALYQKGLALSEIGSVKNEKAATEGTKDRDQTGDQSSLGSDKHSDLFEENFIELQKWVDLKSSKYGTLSAFHERHCGRLGTALKVLNDMIQDDGEPSQKKLYEMKLSLLDDIGWSYLSTYERQWMHVRFPPSLPLFQGCSHFIESSV</sequence>
<dbReference type="AlphaFoldDB" id="A0A1R3ITY0"/>